<accession>A0A081BWH8</accession>
<dbReference type="eggNOG" id="COG0526">
    <property type="taxonomic scope" value="Bacteria"/>
</dbReference>
<dbReference type="HOGENOM" id="CLU_948856_0_0_0"/>
<dbReference type="InterPro" id="IPR036249">
    <property type="entry name" value="Thioredoxin-like_sf"/>
</dbReference>
<name>A0A081BWH8_VECG1</name>
<evidence type="ECO:0000313" key="2">
    <source>
        <dbReference type="Proteomes" id="UP000030661"/>
    </source>
</evidence>
<reference evidence="1" key="1">
    <citation type="journal article" date="2015" name="PeerJ">
        <title>First genomic representation of candidate bacterial phylum KSB3 points to enhanced environmental sensing as a trigger of wastewater bulking.</title>
        <authorList>
            <person name="Sekiguchi Y."/>
            <person name="Ohashi A."/>
            <person name="Parks D.H."/>
            <person name="Yamauchi T."/>
            <person name="Tyson G.W."/>
            <person name="Hugenholtz P."/>
        </authorList>
    </citation>
    <scope>NUCLEOTIDE SEQUENCE [LARGE SCALE GENOMIC DNA]</scope>
</reference>
<gene>
    <name evidence="1" type="ORF">U27_03646</name>
</gene>
<organism evidence="1">
    <name type="scientific">Vecturithrix granuli</name>
    <dbReference type="NCBI Taxonomy" id="1499967"/>
    <lineage>
        <taxon>Bacteria</taxon>
        <taxon>Candidatus Moduliflexota</taxon>
        <taxon>Candidatus Vecturitrichia</taxon>
        <taxon>Candidatus Vecturitrichales</taxon>
        <taxon>Candidatus Vecturitrichaceae</taxon>
        <taxon>Candidatus Vecturithrix</taxon>
    </lineage>
</organism>
<sequence length="293" mass="33561">MTYLQENKRKMSTCLLIVMIGIFGSILVQPVAAADSPIVYLFWSANCPACEEEKEFLHELQQNYPQIEMRWFDVGARPEFVDLAMLLCERQKINAPSIPLTFLGNWSLVGFQQRETGGAQIEEQVRLCLQQGCQDALLALGPRQSVLNIRNEANLHIPAGWEHYPAVAPQQSGSQTAQRTDKIIVYYLHGKARCASCETIEAYTRETVRDAFADELKTGQLELKVLNVETPENKHFIKEYQLYSQSVVLSDVHGEQEVRWKNLPRIWELLYDKTAFKQYLQSEITAYLQEGRS</sequence>
<keyword evidence="2" id="KW-1185">Reference proteome</keyword>
<dbReference type="EMBL" id="DF820465">
    <property type="protein sequence ID" value="GAK56683.1"/>
    <property type="molecule type" value="Genomic_DNA"/>
</dbReference>
<dbReference type="SUPFAM" id="SSF52833">
    <property type="entry name" value="Thioredoxin-like"/>
    <property type="match status" value="1"/>
</dbReference>
<evidence type="ECO:0008006" key="3">
    <source>
        <dbReference type="Google" id="ProtNLM"/>
    </source>
</evidence>
<protein>
    <recommendedName>
        <fullName evidence="3">Thioredoxin domain-containing protein</fullName>
    </recommendedName>
</protein>
<dbReference type="AlphaFoldDB" id="A0A081BWH8"/>
<dbReference type="InterPro" id="IPR047698">
    <property type="entry name" value="ArsF-like"/>
</dbReference>
<dbReference type="NCBIfam" id="NF040494">
    <property type="entry name" value="nitrored_ArsF"/>
    <property type="match status" value="1"/>
</dbReference>
<dbReference type="STRING" id="1499967.U27_03646"/>
<dbReference type="Proteomes" id="UP000030661">
    <property type="component" value="Unassembled WGS sequence"/>
</dbReference>
<evidence type="ECO:0000313" key="1">
    <source>
        <dbReference type="EMBL" id="GAK56683.1"/>
    </source>
</evidence>
<proteinExistence type="predicted"/>
<dbReference type="Gene3D" id="3.40.30.10">
    <property type="entry name" value="Glutaredoxin"/>
    <property type="match status" value="1"/>
</dbReference>